<accession>A0ABV0G6Y5</accession>
<sequence>MTQLRSRLAQRLEAEIAAWATLPGRVAGLQVQRCLLLARHGREQEARTEMGRLYQRSLVQPRAELTAWLHLAEGVLAFYAGHLPLAHLRVQRAQDMAEAAAVADLLPWSLAWRAHLEVVARRPALVAAAAQQALASPQADAGVRYRAATAVALAWSVSQDPVAVEWFTFARQQCLIDGDDAALAALLYNQTQVRALRIRIDALRGRPGEAPSALLSVDSVSHFDAAVGGTARSELTPLVRAQLLLVQGQVAEARRVLESQLPALMAAGLSHIGHSLLADLAWCCVEVGETARARALAESAALELRVEAPDGCDIEDRAAAHARLADVHQRLGEQDSAARHRAAAEQAWVAFDQHRADWVQALEAAGLRALPAAAGTITR</sequence>
<protein>
    <submittedName>
        <fullName evidence="1">Uncharacterized protein</fullName>
    </submittedName>
</protein>
<proteinExistence type="predicted"/>
<keyword evidence="2" id="KW-1185">Reference proteome</keyword>
<evidence type="ECO:0000313" key="1">
    <source>
        <dbReference type="EMBL" id="MEO3693487.1"/>
    </source>
</evidence>
<comment type="caution">
    <text evidence="1">The sequence shown here is derived from an EMBL/GenBank/DDBJ whole genome shotgun (WGS) entry which is preliminary data.</text>
</comment>
<organism evidence="1 2">
    <name type="scientific">Roseateles paludis</name>
    <dbReference type="NCBI Taxonomy" id="3145238"/>
    <lineage>
        <taxon>Bacteria</taxon>
        <taxon>Pseudomonadati</taxon>
        <taxon>Pseudomonadota</taxon>
        <taxon>Betaproteobacteria</taxon>
        <taxon>Burkholderiales</taxon>
        <taxon>Sphaerotilaceae</taxon>
        <taxon>Roseateles</taxon>
    </lineage>
</organism>
<name>A0ABV0G6Y5_9BURK</name>
<dbReference type="Proteomes" id="UP001495147">
    <property type="component" value="Unassembled WGS sequence"/>
</dbReference>
<reference evidence="1 2" key="1">
    <citation type="submission" date="2024-05" db="EMBL/GenBank/DDBJ databases">
        <title>Roseateles sp. DJS-2-20 16S ribosomal RNA gene Genome sequencing and assembly.</title>
        <authorList>
            <person name="Woo H."/>
        </authorList>
    </citation>
    <scope>NUCLEOTIDE SEQUENCE [LARGE SCALE GENOMIC DNA]</scope>
    <source>
        <strain evidence="1 2">DJS-2-20</strain>
    </source>
</reference>
<dbReference type="RefSeq" id="WP_347706301.1">
    <property type="nucleotide sequence ID" value="NZ_JBDPZD010000007.1"/>
</dbReference>
<gene>
    <name evidence="1" type="ORF">ABDJ85_18590</name>
</gene>
<dbReference type="EMBL" id="JBDPZD010000007">
    <property type="protein sequence ID" value="MEO3693487.1"/>
    <property type="molecule type" value="Genomic_DNA"/>
</dbReference>
<evidence type="ECO:0000313" key="2">
    <source>
        <dbReference type="Proteomes" id="UP001495147"/>
    </source>
</evidence>